<feature type="non-terminal residue" evidence="15">
    <location>
        <position position="1"/>
    </location>
</feature>
<comment type="cofactor">
    <cofactor evidence="2">
        <name>Mg(2+)</name>
        <dbReference type="ChEBI" id="CHEBI:18420"/>
    </cofactor>
</comment>
<comment type="caution">
    <text evidence="15">The sequence shown here is derived from an EMBL/GenBank/DDBJ whole genome shotgun (WGS) entry which is preliminary data.</text>
</comment>
<gene>
    <name evidence="14" type="ORF">BYL167_LOCUS58397</name>
    <name evidence="15" type="ORF">GIL414_LOCUS65953</name>
</gene>
<evidence type="ECO:0000256" key="4">
    <source>
        <dbReference type="ARBA" id="ARBA00004922"/>
    </source>
</evidence>
<evidence type="ECO:0000256" key="1">
    <source>
        <dbReference type="ARBA" id="ARBA00001936"/>
    </source>
</evidence>
<evidence type="ECO:0000256" key="8">
    <source>
        <dbReference type="ARBA" id="ARBA00022692"/>
    </source>
</evidence>
<keyword evidence="10" id="KW-0460">Magnesium</keyword>
<evidence type="ECO:0000256" key="9">
    <source>
        <dbReference type="ARBA" id="ARBA00022723"/>
    </source>
</evidence>
<dbReference type="AlphaFoldDB" id="A0A8S3GHL4"/>
<evidence type="ECO:0000256" key="10">
    <source>
        <dbReference type="ARBA" id="ARBA00022842"/>
    </source>
</evidence>
<reference evidence="15" key="1">
    <citation type="submission" date="2021-02" db="EMBL/GenBank/DDBJ databases">
        <authorList>
            <person name="Nowell W R."/>
        </authorList>
    </citation>
    <scope>NUCLEOTIDE SEQUENCE</scope>
</reference>
<keyword evidence="9" id="KW-0479">Metal-binding</keyword>
<dbReference type="GO" id="GO:0004579">
    <property type="term" value="F:dolichyl-diphosphooligosaccharide-protein glycotransferase activity"/>
    <property type="evidence" value="ECO:0007669"/>
    <property type="project" value="TreeGrafter"/>
</dbReference>
<evidence type="ECO:0000256" key="2">
    <source>
        <dbReference type="ARBA" id="ARBA00001946"/>
    </source>
</evidence>
<dbReference type="PANTHER" id="PTHR13872:SF1">
    <property type="entry name" value="DOLICHYL-DIPHOSPHOOLIGOSACCHARIDE--PROTEIN GLYCOSYLTRANSFERASE SUBUNIT STT3B"/>
    <property type="match status" value="1"/>
</dbReference>
<dbReference type="EMBL" id="CAJOBJ010303326">
    <property type="protein sequence ID" value="CAF5162868.1"/>
    <property type="molecule type" value="Genomic_DNA"/>
</dbReference>
<keyword evidence="6" id="KW-0328">Glycosyltransferase</keyword>
<evidence type="ECO:0000313" key="14">
    <source>
        <dbReference type="EMBL" id="CAF5053724.1"/>
    </source>
</evidence>
<organism evidence="15 16">
    <name type="scientific">Rotaria magnacalcarata</name>
    <dbReference type="NCBI Taxonomy" id="392030"/>
    <lineage>
        <taxon>Eukaryota</taxon>
        <taxon>Metazoa</taxon>
        <taxon>Spiralia</taxon>
        <taxon>Gnathifera</taxon>
        <taxon>Rotifera</taxon>
        <taxon>Eurotatoria</taxon>
        <taxon>Bdelloidea</taxon>
        <taxon>Philodinida</taxon>
        <taxon>Philodinidae</taxon>
        <taxon>Rotaria</taxon>
    </lineage>
</organism>
<keyword evidence="8" id="KW-0812">Transmembrane</keyword>
<keyword evidence="13" id="KW-0464">Manganese</keyword>
<dbReference type="Proteomes" id="UP000681720">
    <property type="component" value="Unassembled WGS sequence"/>
</dbReference>
<dbReference type="GO" id="GO:0043687">
    <property type="term" value="P:post-translational protein modification"/>
    <property type="evidence" value="ECO:0007669"/>
    <property type="project" value="TreeGrafter"/>
</dbReference>
<dbReference type="EMBL" id="CAJOBH010226670">
    <property type="protein sequence ID" value="CAF5053724.1"/>
    <property type="molecule type" value="Genomic_DNA"/>
</dbReference>
<evidence type="ECO:0000313" key="16">
    <source>
        <dbReference type="Proteomes" id="UP000681720"/>
    </source>
</evidence>
<evidence type="ECO:0000256" key="13">
    <source>
        <dbReference type="ARBA" id="ARBA00023211"/>
    </source>
</evidence>
<dbReference type="Proteomes" id="UP000681967">
    <property type="component" value="Unassembled WGS sequence"/>
</dbReference>
<evidence type="ECO:0000256" key="6">
    <source>
        <dbReference type="ARBA" id="ARBA00022676"/>
    </source>
</evidence>
<comment type="similarity">
    <text evidence="5">Belongs to the STT3 family.</text>
</comment>
<dbReference type="InterPro" id="IPR003674">
    <property type="entry name" value="Oligo_trans_STT3"/>
</dbReference>
<name>A0A8S3GHL4_9BILA</name>
<evidence type="ECO:0000313" key="15">
    <source>
        <dbReference type="EMBL" id="CAF5162868.1"/>
    </source>
</evidence>
<dbReference type="GO" id="GO:0012505">
    <property type="term" value="C:endomembrane system"/>
    <property type="evidence" value="ECO:0007669"/>
    <property type="project" value="UniProtKB-SubCell"/>
</dbReference>
<evidence type="ECO:0000256" key="3">
    <source>
        <dbReference type="ARBA" id="ARBA00004127"/>
    </source>
</evidence>
<comment type="cofactor">
    <cofactor evidence="1">
        <name>Mn(2+)</name>
        <dbReference type="ChEBI" id="CHEBI:29035"/>
    </cofactor>
</comment>
<comment type="pathway">
    <text evidence="4">Protein modification; protein glycosylation.</text>
</comment>
<sequence>FGGMIGYSGDDINKFLWMVRIAEGEHPKDIREQDYFTENGEFRVDRTGSPILLNCLMYKLCYYRFGELQTDFRSPPGFDRTRHVEIGNKNFDLQHVEEAYTTEHWIVRIYKVKKLANRLQAKNALRQVQRRKSIYSTTKKVAGQARKQGVILNKPQIKKGTKVSKRKT</sequence>
<dbReference type="GO" id="GO:0046872">
    <property type="term" value="F:metal ion binding"/>
    <property type="evidence" value="ECO:0007669"/>
    <property type="project" value="UniProtKB-KW"/>
</dbReference>
<accession>A0A8S3GHL4</accession>
<evidence type="ECO:0000256" key="7">
    <source>
        <dbReference type="ARBA" id="ARBA00022679"/>
    </source>
</evidence>
<dbReference type="PANTHER" id="PTHR13872">
    <property type="entry name" value="DOLICHYL-DIPHOSPHOOLIGOSACCHARIDE--PROTEIN GLYCOSYLTRANSFERASE SUBUNIT"/>
    <property type="match status" value="1"/>
</dbReference>
<evidence type="ECO:0000256" key="5">
    <source>
        <dbReference type="ARBA" id="ARBA00010810"/>
    </source>
</evidence>
<keyword evidence="12" id="KW-0472">Membrane</keyword>
<dbReference type="GO" id="GO:0016020">
    <property type="term" value="C:membrane"/>
    <property type="evidence" value="ECO:0007669"/>
    <property type="project" value="InterPro"/>
</dbReference>
<keyword evidence="7" id="KW-0808">Transferase</keyword>
<evidence type="ECO:0000256" key="11">
    <source>
        <dbReference type="ARBA" id="ARBA00022989"/>
    </source>
</evidence>
<proteinExistence type="inferred from homology"/>
<evidence type="ECO:0000256" key="12">
    <source>
        <dbReference type="ARBA" id="ARBA00023136"/>
    </source>
</evidence>
<keyword evidence="11" id="KW-1133">Transmembrane helix</keyword>
<protein>
    <submittedName>
        <fullName evidence="15">Uncharacterized protein</fullName>
    </submittedName>
</protein>
<comment type="subcellular location">
    <subcellularLocation>
        <location evidence="3">Endomembrane system</location>
        <topology evidence="3">Multi-pass membrane protein</topology>
    </subcellularLocation>
</comment>
<dbReference type="GO" id="GO:0018279">
    <property type="term" value="P:protein N-linked glycosylation via asparagine"/>
    <property type="evidence" value="ECO:0007669"/>
    <property type="project" value="TreeGrafter"/>
</dbReference>